<dbReference type="InterPro" id="IPR049883">
    <property type="entry name" value="NOTCH1_EGF-like"/>
</dbReference>
<feature type="domain" description="EGF-like" evidence="20">
    <location>
        <begin position="2554"/>
        <end position="2588"/>
    </location>
</feature>
<dbReference type="InterPro" id="IPR000152">
    <property type="entry name" value="EGF-type_Asp/Asn_hydroxyl_site"/>
</dbReference>
<dbReference type="Gene3D" id="1.20.920.10">
    <property type="entry name" value="Bromodomain-like"/>
    <property type="match status" value="1"/>
</dbReference>
<dbReference type="PROSITE" id="PS50026">
    <property type="entry name" value="EGF_3"/>
    <property type="match status" value="2"/>
</dbReference>
<evidence type="ECO:0000256" key="15">
    <source>
        <dbReference type="PROSITE-ProRule" id="PRU00146"/>
    </source>
</evidence>
<dbReference type="GO" id="GO:0005634">
    <property type="term" value="C:nucleus"/>
    <property type="evidence" value="ECO:0007669"/>
    <property type="project" value="UniProtKB-SubCell"/>
</dbReference>
<keyword evidence="17" id="KW-0812">Transmembrane</keyword>
<dbReference type="PROSITE" id="PS50812">
    <property type="entry name" value="PWWP"/>
    <property type="match status" value="1"/>
</dbReference>
<evidence type="ECO:0000256" key="3">
    <source>
        <dbReference type="ARBA" id="ARBA00022536"/>
    </source>
</evidence>
<dbReference type="FunFam" id="3.30.40.10:FF:000007">
    <property type="entry name" value="Bromodomain containing 1, isoform CRA_b"/>
    <property type="match status" value="1"/>
</dbReference>
<dbReference type="PROSITE" id="PS01187">
    <property type="entry name" value="EGF_CA"/>
    <property type="match status" value="2"/>
</dbReference>
<dbReference type="InterPro" id="IPR011011">
    <property type="entry name" value="Znf_FYVE_PHD"/>
</dbReference>
<keyword evidence="3 14" id="KW-0245">EGF-like domain</keyword>
<feature type="compositionally biased region" description="Gly residues" evidence="16">
    <location>
        <begin position="125"/>
        <end position="145"/>
    </location>
</feature>
<dbReference type="Pfam" id="PF13831">
    <property type="entry name" value="PHD_2"/>
    <property type="match status" value="1"/>
</dbReference>
<dbReference type="Gene3D" id="3.30.40.10">
    <property type="entry name" value="Zinc/RING finger domain, C3HC4 (zinc finger)"/>
    <property type="match status" value="2"/>
</dbReference>
<dbReference type="SMART" id="SM00293">
    <property type="entry name" value="PWWP"/>
    <property type="match status" value="1"/>
</dbReference>
<dbReference type="InterPro" id="IPR000742">
    <property type="entry name" value="EGF"/>
</dbReference>
<evidence type="ECO:0000256" key="13">
    <source>
        <dbReference type="PROSITE-ProRule" id="PRU00035"/>
    </source>
</evidence>
<evidence type="ECO:0000256" key="14">
    <source>
        <dbReference type="PROSITE-ProRule" id="PRU00076"/>
    </source>
</evidence>
<dbReference type="Pfam" id="PF00855">
    <property type="entry name" value="PWWP"/>
    <property type="match status" value="1"/>
</dbReference>
<keyword evidence="6" id="KW-0677">Repeat</keyword>
<evidence type="ECO:0000256" key="5">
    <source>
        <dbReference type="ARBA" id="ARBA00022723"/>
    </source>
</evidence>
<dbReference type="Gene3D" id="2.10.220.10">
    <property type="entry name" value="Hormone Receptor, Insulin-like Growth Factor Receptor 1, Chain A, domain 2"/>
    <property type="match status" value="1"/>
</dbReference>
<dbReference type="Pfam" id="PF08357">
    <property type="entry name" value="SEFIR"/>
    <property type="match status" value="1"/>
</dbReference>
<keyword evidence="25" id="KW-1185">Reference proteome</keyword>
<dbReference type="InterPro" id="IPR013568">
    <property type="entry name" value="SEFIR_dom"/>
</dbReference>
<dbReference type="GO" id="GO:0005509">
    <property type="term" value="F:calcium ion binding"/>
    <property type="evidence" value="ECO:0007669"/>
    <property type="project" value="InterPro"/>
</dbReference>
<sequence>MGLDFDVKTYCHNLRASKPPYECPVESCKKKKRKGRPPRMPLLGSGELDDSGGIGGGLGPEGDSPGSPSRSEPSHSPSRDTMTYAQAQRLVELEIQGRVHRISIFDNIDVVSEDDSDADDAPASGAGGSGGGVCNGSDGGAGGSEMGSSSKERSDIQSSNGGKATPKSGKHKSKEKKRESSSHYHSAQSGPAVKLPEAVFRELDQDRPDAPPRPCSYYRYIEKSVEELDEEVEYDIDEEDYIWLDIMNDKRRRDGVTPIPQEVFEYLMDRLEKESYFESHNKADPSTLIDEDAVCCICNDGECQNSNVILFCDMCNLAVHQECYGVPYIPEGQWLCRRCLQSPSRAVDCALCPNKGGAFKQTDDARWAHVVCALWIPEVCFANTVFLEPIDSIEHIPPARWKLTCYICKQRGSGACIQCHKANCYTAFHVTCAQQAGLYMKMEPVRETGANGTSFSVRKTAYCDIHTPPGSALPLGGGGPGSAGSSNSEGELEEDDEPSIGPDEDSKGWSSERAKRAKAKSRIKMKRARKILAERRAAAPVVSVPCIPPHRLSKITSNLTVPRKSQFMQRLHSYWTLKRQSRNGVPLLRRLQTHLQSQRHVEPTPPQPPPQLPPVLQRDTGENQGELKEQLKAWQRLRHDLERARLLVELIRKREKHKRETIKVQQMALEMQLTPFVVLLRSTLEQLQDRDTNNFFTEPVPLAEVPDYLDHIDTPMDFQTMWNLLESHRYLTFEAFEGDFGLIVNNCLKYNAKDTVFYRAALKLREMGAFVLKAARRQAERIGFDYETGLHLPRDLSPESQRELERDQERARERERAREAERLASNEEDMILSDNRRRLPLEEQLHYLQARLDEVNSGKHSIGQSRRSKALRKEISVIKRKVAQREGSSLLGGRDSLGGSERGSLTHHVSGGGHHDEGGESSSQEIGGKAPEVGRRTSVLFSKKNPRMPPKRPGRPPKNRDAGYAGAGVSPSSIGPPQLPLLSPSRARKRPRSPHTSSSSDSDSDNDDLLPGLPSNGFDGGNQPVTESFRVYRNERCLPRSSSDSESTTSSSSSAASDRTSTTPSKQGRGKASFPRSAFPEDSSEETSGTENDSYSVGGSRSVSHLVRGRARSSCWMSSDDYSSLEALDLVWAKCRGYPSYPALIIDPKMPREGVFHRGVPIPVPPLDVLKLGEQMTQEAREHLFLVLFFDNKRTWQWLPRSKLVPLGVDQDLDKEKMLEGRKSNIRKSVQVAYHRAMQHRSKVQGDPSKILVEQRIAFPSLQWNEGAMAGAALAFVVSVSVFTLPQSDAYVQCPPGLTFPKFNYTLNASAKTVAIHVEPGAPVHADFLYKKWLQNNRTQINGRRSGRRVIVNPAVSQTHVLRVDYWLPCLCVEVYYTCTDSTRSLNCVLTKSGMLDVNDVWSSSAVKLQSNSLSMTYRCGFDATNAEISTALCWKHGRYCTVVFDLSLVKLKHEEYNLSAVDKHPHMCVKRSLRGNHNITCHFKSGMSSWMFDIDLRNRSIFININSTAPAKFSVQLCKLNQNTCASMGPIISLNTKLSIATIQLPVLSLEEKPCVQVWQSEPALYGRRIICPDYMRRRYGLYAVAVLVCVMSVTTMGICFHLLTNKGTAGWLYIQRPILLVCTSEDAIHISTVCSLASILQGELDATVHLALWGQRGTRVVDVGPQPWLYGVWSWKPEQDCVQGGALLHDDMIRDRAKCGARVWRGFLRRGHHATHRGRVSAQFGSPWTKALDVIEDSPELTCSLGLQDCKIFSESVYEADPGSLVGVSEVDVRAALCCSRARLCGPCLQVSVSLTEAMDDLEQSGDTSLHKAVETSGLSMYQEELVKICFSSPGFGDLCKRVQFTFSRTNVSTSTYELLLTEKATFGSPILVRVLAALREHRCNITVPSLEEVCFSHPERKKIEDCQIPSLQIVTDQKKAIIRLKQEDNESNKTLMCQMTWDEAPGEMIPKCENRQEIVISLKSAAPCLCFQVWWKDHKIRRQYCPFRNHSADSDSAVMERMVHSVSLALMESARGGRSVLFWNVSAPCRLKGDVWLCKKEVVSGDCQEVTGSRQNLDGQAGWVATQREHWKTGVFNFSSHPLFCLQIIIDGIQSPLDPYCPFTVSQWRWTVLLLVALLLLSTIGACCIQGAIKGFAQRGSKEEDVKGAVGGGHVVLLYPPDDEQALPGLMCHLGSSLQALGCSVSLDLWSHAELSILGPVPWLHSRLDQLQRHGGKVVLVLTQAARRKAEEWGAKSWEKFTTTDSRSSSNCVDVFSASLSCVLADYLQGRAGERFMLVQFESLPPEGVCQPLPELFRGLHVYSLPSQSLGFLTELAGARQMARSSSRRKRAHGLRMASRALARGLSGFTAGTAVLRLPQSCVGTVEDATEMVPLQPYIITPPSSPTINPKVSQMDWQSKGERRSVFSISTMWWDWSLLPALALLSELSAVMVQTAPCQTCRKLTDSFIQGLERTANKNFGGGNTAWEEEKLAKYERSETRLLEIVEAACEKTDFECNKLLEQIEDQVETWWFHRQEEAPDVFEWLCIEQLRLCCPPGHFGPECKECPSGPGGICGGLGRCEGEGTRLGDGDCVCDPGYSGLLCQSCADGYFREKSSNNSDGACAACFHSCKKCSGPQDYKCLDCKPGWILHDNKCVDVDECGTVLARCPTNTYCHNTDGSYDCRGCDQACVGCMGSGPARCKKCARGYRLKGAKCLDVDECSERAIACPGLNEACINEEGSFHCECADGFIRRDSICVENKPATDPDKGLFDDMTDDEVQVLQQMFFGIVICALATLAAKGDMVFTAIFIGGVAAMAGYWLTEKGDAMLEDLLKGQ</sequence>
<feature type="compositionally biased region" description="Low complexity" evidence="16">
    <location>
        <begin position="1039"/>
        <end position="1065"/>
    </location>
</feature>
<evidence type="ECO:0008006" key="26">
    <source>
        <dbReference type="Google" id="ProtNLM"/>
    </source>
</evidence>
<dbReference type="SMART" id="SM00249">
    <property type="entry name" value="PHD"/>
    <property type="match status" value="2"/>
</dbReference>
<dbReference type="InterPro" id="IPR042061">
    <property type="entry name" value="Peregrin_ePHD"/>
</dbReference>
<feature type="region of interest" description="Disordered" evidence="16">
    <location>
        <begin position="793"/>
        <end position="829"/>
    </location>
</feature>
<dbReference type="PROSITE" id="PS50014">
    <property type="entry name" value="BROMODOMAIN_2"/>
    <property type="match status" value="1"/>
</dbReference>
<feature type="disulfide bond" evidence="14">
    <location>
        <begin position="2578"/>
        <end position="2587"/>
    </location>
</feature>
<dbReference type="PROSITE" id="PS01359">
    <property type="entry name" value="ZF_PHD_1"/>
    <property type="match status" value="1"/>
</dbReference>
<keyword evidence="12" id="KW-0539">Nucleus</keyword>
<dbReference type="InterPro" id="IPR006212">
    <property type="entry name" value="Furin_repeat"/>
</dbReference>
<dbReference type="SUPFAM" id="SSF57184">
    <property type="entry name" value="Growth factor receptor domain"/>
    <property type="match status" value="1"/>
</dbReference>
<dbReference type="FunFam" id="3.30.40.10:FF:000008">
    <property type="entry name" value="Bromodomain containing 1, isoform CRA_a"/>
    <property type="match status" value="1"/>
</dbReference>
<dbReference type="InterPro" id="IPR019787">
    <property type="entry name" value="Znf_PHD-finger"/>
</dbReference>
<dbReference type="PROSITE" id="PS51805">
    <property type="entry name" value="EPHD"/>
    <property type="match status" value="1"/>
</dbReference>
<feature type="region of interest" description="Disordered" evidence="16">
    <location>
        <begin position="596"/>
        <end position="625"/>
    </location>
</feature>
<feature type="domain" description="Bromo" evidence="18">
    <location>
        <begin position="688"/>
        <end position="758"/>
    </location>
</feature>
<dbReference type="SMART" id="SM00261">
    <property type="entry name" value="FU"/>
    <property type="match status" value="2"/>
</dbReference>
<evidence type="ECO:0000256" key="6">
    <source>
        <dbReference type="ARBA" id="ARBA00022737"/>
    </source>
</evidence>
<organism evidence="24 25">
    <name type="scientific">Knipowitschia caucasica</name>
    <name type="common">Caucasian dwarf goby</name>
    <name type="synonym">Pomatoschistus caucasicus</name>
    <dbReference type="NCBI Taxonomy" id="637954"/>
    <lineage>
        <taxon>Eukaryota</taxon>
        <taxon>Metazoa</taxon>
        <taxon>Chordata</taxon>
        <taxon>Craniata</taxon>
        <taxon>Vertebrata</taxon>
        <taxon>Euteleostomi</taxon>
        <taxon>Actinopterygii</taxon>
        <taxon>Neopterygii</taxon>
        <taxon>Teleostei</taxon>
        <taxon>Neoteleostei</taxon>
        <taxon>Acanthomorphata</taxon>
        <taxon>Gobiaria</taxon>
        <taxon>Gobiiformes</taxon>
        <taxon>Gobioidei</taxon>
        <taxon>Gobiidae</taxon>
        <taxon>Gobiinae</taxon>
        <taxon>Knipowitschia</taxon>
    </lineage>
</organism>
<dbReference type="PROSITE" id="PS50016">
    <property type="entry name" value="ZF_PHD_2"/>
    <property type="match status" value="1"/>
</dbReference>
<feature type="domain" description="PHD-type" evidence="23">
    <location>
        <begin position="346"/>
        <end position="467"/>
    </location>
</feature>
<dbReference type="PROSITE" id="PS00022">
    <property type="entry name" value="EGF_1"/>
    <property type="match status" value="1"/>
</dbReference>
<feature type="region of interest" description="Disordered" evidence="16">
    <location>
        <begin position="886"/>
        <end position="1025"/>
    </location>
</feature>
<dbReference type="CDD" id="cd00054">
    <property type="entry name" value="EGF_CA"/>
    <property type="match status" value="1"/>
</dbReference>
<dbReference type="CDD" id="cd15676">
    <property type="entry name" value="PHD_BRPF1"/>
    <property type="match status" value="1"/>
</dbReference>
<dbReference type="Pfam" id="PF15037">
    <property type="entry name" value="IL17_R_N"/>
    <property type="match status" value="2"/>
</dbReference>
<feature type="transmembrane region" description="Helical" evidence="17">
    <location>
        <begin position="1581"/>
        <end position="1605"/>
    </location>
</feature>
<dbReference type="PANTHER" id="PTHR13793:SF85">
    <property type="entry name" value="PEREGRIN"/>
    <property type="match status" value="1"/>
</dbReference>
<keyword evidence="4" id="KW-0597">Phosphoprotein</keyword>
<feature type="domain" description="PWWP" evidence="21">
    <location>
        <begin position="1127"/>
        <end position="1210"/>
    </location>
</feature>
<evidence type="ECO:0000256" key="17">
    <source>
        <dbReference type="SAM" id="Phobius"/>
    </source>
</evidence>
<dbReference type="SUPFAM" id="SSF47370">
    <property type="entry name" value="Bromodomain"/>
    <property type="match status" value="1"/>
</dbReference>
<dbReference type="SMART" id="SM00297">
    <property type="entry name" value="BROMO"/>
    <property type="match status" value="1"/>
</dbReference>
<evidence type="ECO:0000256" key="2">
    <source>
        <dbReference type="ARBA" id="ARBA00005897"/>
    </source>
</evidence>
<dbReference type="Proteomes" id="UP001497482">
    <property type="component" value="Chromosome 5"/>
</dbReference>
<dbReference type="InterPro" id="IPR013083">
    <property type="entry name" value="Znf_RING/FYVE/PHD"/>
</dbReference>
<dbReference type="InterPro" id="IPR018097">
    <property type="entry name" value="EGF_Ca-bd_CS"/>
</dbReference>
<proteinExistence type="inferred from homology"/>
<comment type="caution">
    <text evidence="14">Lacks conserved residue(s) required for the propagation of feature annotation.</text>
</comment>
<dbReference type="InterPro" id="IPR019542">
    <property type="entry name" value="Enhancer_polycomb-like_N"/>
</dbReference>
<dbReference type="CDD" id="cd00064">
    <property type="entry name" value="FU"/>
    <property type="match status" value="2"/>
</dbReference>
<evidence type="ECO:0000256" key="12">
    <source>
        <dbReference type="ARBA" id="ARBA00023242"/>
    </source>
</evidence>
<dbReference type="PROSITE" id="PS51534">
    <property type="entry name" value="SEFIR"/>
    <property type="match status" value="1"/>
</dbReference>
<dbReference type="InterPro" id="IPR049583">
    <property type="entry name" value="BRPF1_PWWP"/>
</dbReference>
<dbReference type="SUPFAM" id="SSF63748">
    <property type="entry name" value="Tudor/PWWP/MBT"/>
    <property type="match status" value="1"/>
</dbReference>
<dbReference type="Pfam" id="PF10513">
    <property type="entry name" value="EPL1"/>
    <property type="match status" value="1"/>
</dbReference>
<feature type="compositionally biased region" description="Polar residues" evidence="16">
    <location>
        <begin position="1086"/>
        <end position="1102"/>
    </location>
</feature>
<dbReference type="InterPro" id="IPR027841">
    <property type="entry name" value="IL-17_rcpt_C/E_N"/>
</dbReference>
<evidence type="ECO:0000259" key="23">
    <source>
        <dbReference type="PROSITE" id="PS51805"/>
    </source>
</evidence>
<dbReference type="InterPro" id="IPR036427">
    <property type="entry name" value="Bromodomain-like_sf"/>
</dbReference>
<keyword evidence="5" id="KW-0479">Metal-binding</keyword>
<dbReference type="PROSITE" id="PS00010">
    <property type="entry name" value="ASX_HYDROXYL"/>
    <property type="match status" value="1"/>
</dbReference>
<feature type="domain" description="PHD-type" evidence="19">
    <location>
        <begin position="292"/>
        <end position="342"/>
    </location>
</feature>
<feature type="compositionally biased region" description="Pro residues" evidence="16">
    <location>
        <begin position="603"/>
        <end position="613"/>
    </location>
</feature>
<feature type="compositionally biased region" description="Low complexity" evidence="16">
    <location>
        <begin position="886"/>
        <end position="909"/>
    </location>
</feature>
<dbReference type="InterPro" id="IPR050701">
    <property type="entry name" value="Histone_Mod_Regulator"/>
</dbReference>
<feature type="compositionally biased region" description="Basic and acidic residues" evidence="16">
    <location>
        <begin position="793"/>
        <end position="825"/>
    </location>
</feature>
<gene>
    <name evidence="24" type="ORF">KC01_LOCUS32922</name>
</gene>
<evidence type="ECO:0000259" key="20">
    <source>
        <dbReference type="PROSITE" id="PS50026"/>
    </source>
</evidence>
<dbReference type="Pfam" id="PF13832">
    <property type="entry name" value="zf-HC5HC2H_2"/>
    <property type="match status" value="1"/>
</dbReference>
<comment type="subcellular location">
    <subcellularLocation>
        <location evidence="1">Nucleus</location>
    </subcellularLocation>
</comment>
<keyword evidence="17" id="KW-1133">Transmembrane helix</keyword>
<dbReference type="CDD" id="cd15701">
    <property type="entry name" value="ePHD_BRPF1"/>
    <property type="match status" value="1"/>
</dbReference>
<evidence type="ECO:0000256" key="7">
    <source>
        <dbReference type="ARBA" id="ARBA00022771"/>
    </source>
</evidence>
<dbReference type="CDD" id="cd20156">
    <property type="entry name" value="PWWP_BRPF1"/>
    <property type="match status" value="1"/>
</dbReference>
<feature type="domain" description="EGF-like" evidence="20">
    <location>
        <begin position="2701"/>
        <end position="2740"/>
    </location>
</feature>
<evidence type="ECO:0000259" key="19">
    <source>
        <dbReference type="PROSITE" id="PS50016"/>
    </source>
</evidence>
<keyword evidence="7 15" id="KW-0863">Zinc-finger</keyword>
<dbReference type="Pfam" id="PF00439">
    <property type="entry name" value="Bromodomain"/>
    <property type="match status" value="1"/>
</dbReference>
<dbReference type="Gene3D" id="2.10.25.10">
    <property type="entry name" value="Laminin"/>
    <property type="match status" value="1"/>
</dbReference>
<dbReference type="Gene3D" id="3.40.50.11530">
    <property type="match status" value="2"/>
</dbReference>
<feature type="region of interest" description="Disordered" evidence="16">
    <location>
        <begin position="1037"/>
        <end position="1102"/>
    </location>
</feature>
<dbReference type="InterPro" id="IPR001965">
    <property type="entry name" value="Znf_PHD"/>
</dbReference>
<feature type="compositionally biased region" description="Low complexity" evidence="16">
    <location>
        <begin position="61"/>
        <end position="76"/>
    </location>
</feature>
<evidence type="ECO:0000256" key="16">
    <source>
        <dbReference type="SAM" id="MobiDB-lite"/>
    </source>
</evidence>
<evidence type="ECO:0000259" key="18">
    <source>
        <dbReference type="PROSITE" id="PS50014"/>
    </source>
</evidence>
<accession>A0AAV2LWW9</accession>
<dbReference type="Pfam" id="PF07645">
    <property type="entry name" value="EGF_CA"/>
    <property type="match status" value="2"/>
</dbReference>
<dbReference type="GO" id="GO:0008270">
    <property type="term" value="F:zinc ion binding"/>
    <property type="evidence" value="ECO:0007669"/>
    <property type="project" value="UniProtKB-KW"/>
</dbReference>
<feature type="transmembrane region" description="Helical" evidence="17">
    <location>
        <begin position="2765"/>
        <end position="2783"/>
    </location>
</feature>
<name>A0AAV2LWW9_KNICA</name>
<dbReference type="InterPro" id="IPR018359">
    <property type="entry name" value="Bromodomain_CS"/>
</dbReference>
<evidence type="ECO:0000259" key="22">
    <source>
        <dbReference type="PROSITE" id="PS51534"/>
    </source>
</evidence>
<dbReference type="InterPro" id="IPR000313">
    <property type="entry name" value="PWWP_dom"/>
</dbReference>
<evidence type="ECO:0000256" key="1">
    <source>
        <dbReference type="ARBA" id="ARBA00004123"/>
    </source>
</evidence>
<feature type="region of interest" description="Disordered" evidence="16">
    <location>
        <begin position="22"/>
        <end position="87"/>
    </location>
</feature>
<evidence type="ECO:0000256" key="10">
    <source>
        <dbReference type="ARBA" id="ARBA00023117"/>
    </source>
</evidence>
<dbReference type="InterPro" id="IPR001487">
    <property type="entry name" value="Bromodomain"/>
</dbReference>
<dbReference type="FunFam" id="2.30.30.140:FF:000008">
    <property type="entry name" value="Bromodomain containing 1, isoform CRA_b"/>
    <property type="match status" value="1"/>
</dbReference>
<feature type="transmembrane region" description="Helical" evidence="17">
    <location>
        <begin position="2111"/>
        <end position="2136"/>
    </location>
</feature>
<dbReference type="PROSITE" id="PS00633">
    <property type="entry name" value="BROMODOMAIN_1"/>
    <property type="match status" value="1"/>
</dbReference>
<feature type="compositionally biased region" description="Basic and acidic residues" evidence="16">
    <location>
        <begin position="504"/>
        <end position="514"/>
    </location>
</feature>
<dbReference type="PRINTS" id="PR00503">
    <property type="entry name" value="BROMODOMAIN"/>
</dbReference>
<evidence type="ECO:0000256" key="9">
    <source>
        <dbReference type="ARBA" id="ARBA00022990"/>
    </source>
</evidence>
<feature type="compositionally biased region" description="Basic residues" evidence="16">
    <location>
        <begin position="944"/>
        <end position="957"/>
    </location>
</feature>
<dbReference type="Gene3D" id="2.30.30.140">
    <property type="match status" value="1"/>
</dbReference>
<dbReference type="SUPFAM" id="SSF57903">
    <property type="entry name" value="FYVE/PHD zinc finger"/>
    <property type="match status" value="1"/>
</dbReference>
<keyword evidence="8" id="KW-0862">Zinc</keyword>
<dbReference type="SMART" id="SM00179">
    <property type="entry name" value="EGF_CA"/>
    <property type="match status" value="2"/>
</dbReference>
<dbReference type="PROSITE" id="PS01248">
    <property type="entry name" value="EGF_LAM_1"/>
    <property type="match status" value="1"/>
</dbReference>
<dbReference type="InterPro" id="IPR009030">
    <property type="entry name" value="Growth_fac_rcpt_cys_sf"/>
</dbReference>
<feature type="domain" description="SEFIR" evidence="22">
    <location>
        <begin position="2155"/>
        <end position="2317"/>
    </location>
</feature>
<evidence type="ECO:0000313" key="25">
    <source>
        <dbReference type="Proteomes" id="UP001497482"/>
    </source>
</evidence>
<evidence type="ECO:0000256" key="8">
    <source>
        <dbReference type="ARBA" id="ARBA00022833"/>
    </source>
</evidence>
<feature type="transmembrane region" description="Helical" evidence="17">
    <location>
        <begin position="2788"/>
        <end position="2806"/>
    </location>
</feature>
<evidence type="ECO:0000313" key="24">
    <source>
        <dbReference type="EMBL" id="CAL1605563.1"/>
    </source>
</evidence>
<keyword evidence="17" id="KW-0472">Membrane</keyword>
<evidence type="ECO:0000256" key="4">
    <source>
        <dbReference type="ARBA" id="ARBA00022553"/>
    </source>
</evidence>
<dbReference type="InterPro" id="IPR001881">
    <property type="entry name" value="EGF-like_Ca-bd_dom"/>
</dbReference>
<evidence type="ECO:0000256" key="11">
    <source>
        <dbReference type="ARBA" id="ARBA00023157"/>
    </source>
</evidence>
<protein>
    <recommendedName>
        <fullName evidence="26">Bromodomain and PHD finger-containing protein</fullName>
    </recommendedName>
</protein>
<dbReference type="GO" id="GO:0006357">
    <property type="term" value="P:regulation of transcription by RNA polymerase II"/>
    <property type="evidence" value="ECO:0007669"/>
    <property type="project" value="TreeGrafter"/>
</dbReference>
<evidence type="ECO:0000259" key="21">
    <source>
        <dbReference type="PROSITE" id="PS50812"/>
    </source>
</evidence>
<dbReference type="EMBL" id="OZ035827">
    <property type="protein sequence ID" value="CAL1605563.1"/>
    <property type="molecule type" value="Genomic_DNA"/>
</dbReference>
<keyword evidence="9" id="KW-0007">Acetylation</keyword>
<keyword evidence="11 14" id="KW-1015">Disulfide bond</keyword>
<dbReference type="InterPro" id="IPR034732">
    <property type="entry name" value="EPHD"/>
</dbReference>
<dbReference type="PANTHER" id="PTHR13793">
    <property type="entry name" value="PHD FINGER PROTEINS"/>
    <property type="match status" value="1"/>
</dbReference>
<dbReference type="InterPro" id="IPR042008">
    <property type="entry name" value="BRPF1_PHD"/>
</dbReference>
<feature type="region of interest" description="Disordered" evidence="16">
    <location>
        <begin position="471"/>
        <end position="522"/>
    </location>
</feature>
<comment type="similarity">
    <text evidence="2">Belongs to the CRELD family.</text>
</comment>
<dbReference type="InterPro" id="IPR002049">
    <property type="entry name" value="LE_dom"/>
</dbReference>
<dbReference type="InterPro" id="IPR019786">
    <property type="entry name" value="Zinc_finger_PHD-type_CS"/>
</dbReference>
<reference evidence="24 25" key="1">
    <citation type="submission" date="2024-04" db="EMBL/GenBank/DDBJ databases">
        <authorList>
            <person name="Waldvogel A.-M."/>
            <person name="Schoenle A."/>
        </authorList>
    </citation>
    <scope>NUCLEOTIDE SEQUENCE [LARGE SCALE GENOMIC DNA]</scope>
</reference>
<feature type="region of interest" description="Disordered" evidence="16">
    <location>
        <begin position="113"/>
        <end position="195"/>
    </location>
</feature>
<dbReference type="SMART" id="SM00181">
    <property type="entry name" value="EGF"/>
    <property type="match status" value="4"/>
</dbReference>
<keyword evidence="10 13" id="KW-0103">Bromodomain</keyword>